<keyword evidence="2" id="KW-1185">Reference proteome</keyword>
<dbReference type="Gene3D" id="2.115.10.20">
    <property type="entry name" value="Glycosyl hydrolase domain, family 43"/>
    <property type="match status" value="1"/>
</dbReference>
<name>A0ABT2ELL7_9BACT</name>
<organism evidence="1 2">
    <name type="scientific">Candidatus Fervidibacter sacchari</name>
    <dbReference type="NCBI Taxonomy" id="1448929"/>
    <lineage>
        <taxon>Bacteria</taxon>
        <taxon>Candidatus Fervidibacterota</taxon>
        <taxon>Candidatus Fervidibacter</taxon>
    </lineage>
</organism>
<dbReference type="Proteomes" id="UP001204798">
    <property type="component" value="Unassembled WGS sequence"/>
</dbReference>
<reference evidence="1 2" key="1">
    <citation type="submission" date="2022-08" db="EMBL/GenBank/DDBJ databases">
        <title>Bacterial and archaeal communities from various locations to study Microbial Dark Matter (Phase II).</title>
        <authorList>
            <person name="Stepanauskas R."/>
        </authorList>
    </citation>
    <scope>NUCLEOTIDE SEQUENCE [LARGE SCALE GENOMIC DNA]</scope>
    <source>
        <strain evidence="1 2">PD1</strain>
    </source>
</reference>
<proteinExistence type="predicted"/>
<accession>A0ABT2ELL7</accession>
<dbReference type="RefSeq" id="WP_259094893.1">
    <property type="nucleotide sequence ID" value="NZ_CP130454.1"/>
</dbReference>
<evidence type="ECO:0000313" key="1">
    <source>
        <dbReference type="EMBL" id="MCS3918842.1"/>
    </source>
</evidence>
<dbReference type="SUPFAM" id="SSF75005">
    <property type="entry name" value="Arabinanase/levansucrase/invertase"/>
    <property type="match status" value="2"/>
</dbReference>
<evidence type="ECO:0000313" key="2">
    <source>
        <dbReference type="Proteomes" id="UP001204798"/>
    </source>
</evidence>
<sequence length="323" mass="36871">MVARNEWAPLQLFDPLDGVTIAEPPDIGQGNWVGAANVWLDEPGDFWLVYRLRKPHPHRGYLLRIARSTDGVNFTTVWEMTKEQLGTESMERCALVRLDKNLWRLFISFVDPADRRWRIDAMDAPSPTQFDPQKRKAVLTAADAGVEGVKDPIVYRLAGFWLMFVSFSPTPPKVDEDLRQKMHATGDVFATGLSRSATGLSVSEDAEKWEWQGEVFSNRPGEWDGYAGRITSIVFHAPIFVAFYDGSKTVEENYEEKTGIAFSFDLRHWERVSRTQPALTSPYGTRSLRYMSVVPVGSEWFCYYEFCRPDGSHELRLSKMKIG</sequence>
<dbReference type="InterPro" id="IPR023296">
    <property type="entry name" value="Glyco_hydro_beta-prop_sf"/>
</dbReference>
<comment type="caution">
    <text evidence="1">The sequence shown here is derived from an EMBL/GenBank/DDBJ whole genome shotgun (WGS) entry which is preliminary data.</text>
</comment>
<protein>
    <recommendedName>
        <fullName evidence="3">Glycosyl hydrolase family 32 N-terminal domain-containing protein</fullName>
    </recommendedName>
</protein>
<gene>
    <name evidence="1" type="ORF">M2350_001242</name>
</gene>
<evidence type="ECO:0008006" key="3">
    <source>
        <dbReference type="Google" id="ProtNLM"/>
    </source>
</evidence>
<dbReference type="EMBL" id="JANUCP010000002">
    <property type="protein sequence ID" value="MCS3918842.1"/>
    <property type="molecule type" value="Genomic_DNA"/>
</dbReference>